<evidence type="ECO:0000313" key="1">
    <source>
        <dbReference type="EMBL" id="RZO27690.1"/>
    </source>
</evidence>
<accession>A0A520N2I1</accession>
<organism evidence="1 2">
    <name type="scientific">SAR86 cluster bacterium</name>
    <dbReference type="NCBI Taxonomy" id="2030880"/>
    <lineage>
        <taxon>Bacteria</taxon>
        <taxon>Pseudomonadati</taxon>
        <taxon>Pseudomonadota</taxon>
        <taxon>Gammaproteobacteria</taxon>
        <taxon>SAR86 cluster</taxon>
    </lineage>
</organism>
<dbReference type="EMBL" id="SHBF01000012">
    <property type="protein sequence ID" value="RZO27690.1"/>
    <property type="molecule type" value="Genomic_DNA"/>
</dbReference>
<dbReference type="Proteomes" id="UP000318710">
    <property type="component" value="Unassembled WGS sequence"/>
</dbReference>
<evidence type="ECO:0000313" key="2">
    <source>
        <dbReference type="Proteomes" id="UP000318710"/>
    </source>
</evidence>
<evidence type="ECO:0008006" key="3">
    <source>
        <dbReference type="Google" id="ProtNLM"/>
    </source>
</evidence>
<sequence length="224" mass="26222">MKKNVLIIGFGDIAKRISHIINDNEYVLYPISRGNHKLDIKNYIKWDWLSKEIPKLDITEYDSIIFIPKPSSFDEDGYKKGFINSSENVFRLTSELSYKKFITISSTRVYGNNKSGIFTESDPLSEDDYRSKTLVNYENNQIKNYGKNLIILRFAGLYQTVTERKFANYLHRNNAANIIKFFIDNEFNSEEHEIFNCAEDRNDEQGNISNSKLKILGFIFDEYD</sequence>
<reference evidence="1 2" key="1">
    <citation type="submission" date="2019-02" db="EMBL/GenBank/DDBJ databases">
        <title>Prokaryotic population dynamics and viral predation in marine succession experiment using metagenomics: the confinement effect.</title>
        <authorList>
            <person name="Haro-Moreno J.M."/>
            <person name="Rodriguez-Valera F."/>
            <person name="Lopez-Perez M."/>
        </authorList>
    </citation>
    <scope>NUCLEOTIDE SEQUENCE [LARGE SCALE GENOMIC DNA]</scope>
    <source>
        <strain evidence="1">MED-G160</strain>
    </source>
</reference>
<comment type="caution">
    <text evidence="1">The sequence shown here is derived from an EMBL/GenBank/DDBJ whole genome shotgun (WGS) entry which is preliminary data.</text>
</comment>
<dbReference type="InterPro" id="IPR036291">
    <property type="entry name" value="NAD(P)-bd_dom_sf"/>
</dbReference>
<proteinExistence type="predicted"/>
<dbReference type="Gene3D" id="3.40.50.720">
    <property type="entry name" value="NAD(P)-binding Rossmann-like Domain"/>
    <property type="match status" value="1"/>
</dbReference>
<protein>
    <recommendedName>
        <fullName evidence="3">NAD-dependent epimerase/dehydratase family protein</fullName>
    </recommendedName>
</protein>
<name>A0A520N2I1_9GAMM</name>
<gene>
    <name evidence="1" type="ORF">EVA93_02675</name>
</gene>
<dbReference type="AlphaFoldDB" id="A0A520N2I1"/>
<dbReference type="SUPFAM" id="SSF51735">
    <property type="entry name" value="NAD(P)-binding Rossmann-fold domains"/>
    <property type="match status" value="1"/>
</dbReference>